<feature type="compositionally biased region" description="Basic residues" evidence="1">
    <location>
        <begin position="101"/>
        <end position="110"/>
    </location>
</feature>
<evidence type="ECO:0000256" key="1">
    <source>
        <dbReference type="SAM" id="MobiDB-lite"/>
    </source>
</evidence>
<feature type="region of interest" description="Disordered" evidence="1">
    <location>
        <begin position="98"/>
        <end position="125"/>
    </location>
</feature>
<dbReference type="AlphaFoldDB" id="A0A0L0DT80"/>
<feature type="region of interest" description="Disordered" evidence="1">
    <location>
        <begin position="147"/>
        <end position="200"/>
    </location>
</feature>
<gene>
    <name evidence="2" type="ORF">AMSG_01734</name>
</gene>
<feature type="compositionally biased region" description="Low complexity" evidence="1">
    <location>
        <begin position="111"/>
        <end position="125"/>
    </location>
</feature>
<evidence type="ECO:0000313" key="3">
    <source>
        <dbReference type="Proteomes" id="UP000054408"/>
    </source>
</evidence>
<proteinExistence type="predicted"/>
<dbReference type="GeneID" id="25561468"/>
<feature type="compositionally biased region" description="Polar residues" evidence="1">
    <location>
        <begin position="190"/>
        <end position="200"/>
    </location>
</feature>
<name>A0A0L0DT80_THETB</name>
<organism evidence="2 3">
    <name type="scientific">Thecamonas trahens ATCC 50062</name>
    <dbReference type="NCBI Taxonomy" id="461836"/>
    <lineage>
        <taxon>Eukaryota</taxon>
        <taxon>Apusozoa</taxon>
        <taxon>Apusomonadida</taxon>
        <taxon>Apusomonadidae</taxon>
        <taxon>Thecamonas</taxon>
    </lineage>
</organism>
<keyword evidence="3" id="KW-1185">Reference proteome</keyword>
<accession>A0A0L0DT80</accession>
<protein>
    <submittedName>
        <fullName evidence="2">Uncharacterized protein</fullName>
    </submittedName>
</protein>
<dbReference type="Proteomes" id="UP000054408">
    <property type="component" value="Unassembled WGS sequence"/>
</dbReference>
<dbReference type="RefSeq" id="XP_013761250.1">
    <property type="nucleotide sequence ID" value="XM_013905796.1"/>
</dbReference>
<sequence>MPDDLSQFALDGNKAMIVGGRRKARNARVNPAELPFYLGPLPILFDDQRHLVRGELDRCRTIHNWLGHSAPGLGSRRYFAASPTRAIANLVAARAAAPSHQYRRPGRRPRAAVAATPRADPAPGFGGVASAPTTGLAGLAATAGRAKPSPFGLGPGSTRIGSKQHRTRVGVARDDKRGDGCAARRAGVAGNSQPAGGSAA</sequence>
<reference evidence="2 3" key="1">
    <citation type="submission" date="2010-05" db="EMBL/GenBank/DDBJ databases">
        <title>The Genome Sequence of Thecamonas trahens ATCC 50062.</title>
        <authorList>
            <consortium name="The Broad Institute Genome Sequencing Platform"/>
            <person name="Russ C."/>
            <person name="Cuomo C."/>
            <person name="Shea T."/>
            <person name="Young S.K."/>
            <person name="Zeng Q."/>
            <person name="Koehrsen M."/>
            <person name="Haas B."/>
            <person name="Borodovsky M."/>
            <person name="Guigo R."/>
            <person name="Alvarado L."/>
            <person name="Berlin A."/>
            <person name="Bochicchio J."/>
            <person name="Borenstein D."/>
            <person name="Chapman S."/>
            <person name="Chen Z."/>
            <person name="Freedman E."/>
            <person name="Gellesch M."/>
            <person name="Goldberg J."/>
            <person name="Griggs A."/>
            <person name="Gujja S."/>
            <person name="Heilman E."/>
            <person name="Heiman D."/>
            <person name="Hepburn T."/>
            <person name="Howarth C."/>
            <person name="Jen D."/>
            <person name="Larson L."/>
            <person name="Mehta T."/>
            <person name="Park D."/>
            <person name="Pearson M."/>
            <person name="Roberts A."/>
            <person name="Saif S."/>
            <person name="Shenoy N."/>
            <person name="Sisk P."/>
            <person name="Stolte C."/>
            <person name="Sykes S."/>
            <person name="Thomson T."/>
            <person name="Walk T."/>
            <person name="White J."/>
            <person name="Yandava C."/>
            <person name="Burger G."/>
            <person name="Gray M.W."/>
            <person name="Holland P.W.H."/>
            <person name="King N."/>
            <person name="Lang F.B.F."/>
            <person name="Roger A.J."/>
            <person name="Ruiz-Trillo I."/>
            <person name="Lander E."/>
            <person name="Nusbaum C."/>
        </authorList>
    </citation>
    <scope>NUCLEOTIDE SEQUENCE [LARGE SCALE GENOMIC DNA]</scope>
    <source>
        <strain evidence="2 3">ATCC 50062</strain>
    </source>
</reference>
<evidence type="ECO:0000313" key="2">
    <source>
        <dbReference type="EMBL" id="KNC55470.1"/>
    </source>
</evidence>
<dbReference type="EMBL" id="GL349439">
    <property type="protein sequence ID" value="KNC55470.1"/>
    <property type="molecule type" value="Genomic_DNA"/>
</dbReference>